<accession>A0A1Y3B469</accession>
<name>A0A1Y3B469_EURMA</name>
<protein>
    <recommendedName>
        <fullName evidence="1">Retrovirus-related Pol polyprotein from transposon TNT 1-94-like beta-barrel domain-containing protein</fullName>
    </recommendedName>
</protein>
<dbReference type="Pfam" id="PF14223">
    <property type="entry name" value="Retrotran_gag_2"/>
    <property type="match status" value="1"/>
</dbReference>
<feature type="non-terminal residue" evidence="2">
    <location>
        <position position="374"/>
    </location>
</feature>
<proteinExistence type="predicted"/>
<comment type="caution">
    <text evidence="2">The sequence shown here is derived from an EMBL/GenBank/DDBJ whole genome shotgun (WGS) entry which is preliminary data.</text>
</comment>
<dbReference type="OrthoDB" id="6512847at2759"/>
<sequence>MFEKENIVKVLKLGDATYRQWFDTLIDVLEALDLDEFIKDFKFERSPTDPPITTKEKNRIAKTRNIIKQSISKEDLEGLMDCKNPKEMIAELERKYRGPGAKSAWELLKDLDSIKYDGSIQRLFSRLRQLYAAFNDKGIKMPHHIINSKVRSVLPQEYSDVCKMLDMYNGGRKESEYMSDKHAVVKSSKIDQRRFVSPSPSLSLVSTSSIKFLADCGASFHIVNNRSMLMNIRKTNGSIRTLSGEIQNPEQGEMNCQLFTGERWIPMVIKDVFFVADQPFNLIAIGKICSNDGIHEMTNKDGMTIYHNQNPILVGKWSNDYANIIELLIKVDETTLTNVVNVAVDSLACWHERFGHFSTRTIAKMIRQKRVDGI</sequence>
<gene>
    <name evidence="2" type="ORF">BLA29_005441</name>
</gene>
<keyword evidence="3" id="KW-1185">Reference proteome</keyword>
<evidence type="ECO:0000313" key="2">
    <source>
        <dbReference type="EMBL" id="OTF74703.1"/>
    </source>
</evidence>
<feature type="domain" description="Retrovirus-related Pol polyprotein from transposon TNT 1-94-like beta-barrel" evidence="1">
    <location>
        <begin position="213"/>
        <end position="290"/>
    </location>
</feature>
<dbReference type="EMBL" id="MUJZ01045726">
    <property type="protein sequence ID" value="OTF74703.1"/>
    <property type="molecule type" value="Genomic_DNA"/>
</dbReference>
<dbReference type="Proteomes" id="UP000194236">
    <property type="component" value="Unassembled WGS sequence"/>
</dbReference>
<reference evidence="2 3" key="1">
    <citation type="submission" date="2017-03" db="EMBL/GenBank/DDBJ databases">
        <title>Genome Survey of Euroglyphus maynei.</title>
        <authorList>
            <person name="Arlian L.G."/>
            <person name="Morgan M.S."/>
            <person name="Rider S.D."/>
        </authorList>
    </citation>
    <scope>NUCLEOTIDE SEQUENCE [LARGE SCALE GENOMIC DNA]</scope>
    <source>
        <strain evidence="2">Arlian Lab</strain>
        <tissue evidence="2">Whole body</tissue>
    </source>
</reference>
<dbReference type="AlphaFoldDB" id="A0A1Y3B469"/>
<evidence type="ECO:0000259" key="1">
    <source>
        <dbReference type="Pfam" id="PF22936"/>
    </source>
</evidence>
<dbReference type="Pfam" id="PF22936">
    <property type="entry name" value="Pol_BBD"/>
    <property type="match status" value="1"/>
</dbReference>
<organism evidence="2 3">
    <name type="scientific">Euroglyphus maynei</name>
    <name type="common">Mayne's house dust mite</name>
    <dbReference type="NCBI Taxonomy" id="6958"/>
    <lineage>
        <taxon>Eukaryota</taxon>
        <taxon>Metazoa</taxon>
        <taxon>Ecdysozoa</taxon>
        <taxon>Arthropoda</taxon>
        <taxon>Chelicerata</taxon>
        <taxon>Arachnida</taxon>
        <taxon>Acari</taxon>
        <taxon>Acariformes</taxon>
        <taxon>Sarcoptiformes</taxon>
        <taxon>Astigmata</taxon>
        <taxon>Psoroptidia</taxon>
        <taxon>Analgoidea</taxon>
        <taxon>Pyroglyphidae</taxon>
        <taxon>Pyroglyphinae</taxon>
        <taxon>Euroglyphus</taxon>
    </lineage>
</organism>
<dbReference type="InterPro" id="IPR054722">
    <property type="entry name" value="PolX-like_BBD"/>
</dbReference>
<evidence type="ECO:0000313" key="3">
    <source>
        <dbReference type="Proteomes" id="UP000194236"/>
    </source>
</evidence>